<dbReference type="Proteomes" id="UP001501570">
    <property type="component" value="Unassembled WGS sequence"/>
</dbReference>
<gene>
    <name evidence="1" type="ORF">GCM10023322_52070</name>
</gene>
<evidence type="ECO:0000313" key="1">
    <source>
        <dbReference type="EMBL" id="GAA5192453.1"/>
    </source>
</evidence>
<keyword evidence="2" id="KW-1185">Reference proteome</keyword>
<organism evidence="1 2">
    <name type="scientific">Rugosimonospora acidiphila</name>
    <dbReference type="NCBI Taxonomy" id="556531"/>
    <lineage>
        <taxon>Bacteria</taxon>
        <taxon>Bacillati</taxon>
        <taxon>Actinomycetota</taxon>
        <taxon>Actinomycetes</taxon>
        <taxon>Micromonosporales</taxon>
        <taxon>Micromonosporaceae</taxon>
        <taxon>Rugosimonospora</taxon>
    </lineage>
</organism>
<accession>A0ABP9S9W9</accession>
<sequence>MVASIDEIISRIQAAGQKVGEGVQLLSAAENAASQLQGQMAAVGVQDKAAQFAQVRESIQQARQHLLGSQDMTNQSINLAKEAGG</sequence>
<evidence type="ECO:0000313" key="2">
    <source>
        <dbReference type="Proteomes" id="UP001501570"/>
    </source>
</evidence>
<name>A0ABP9S9W9_9ACTN</name>
<proteinExistence type="predicted"/>
<dbReference type="EMBL" id="BAABJQ010000017">
    <property type="protein sequence ID" value="GAA5192453.1"/>
    <property type="molecule type" value="Genomic_DNA"/>
</dbReference>
<comment type="caution">
    <text evidence="1">The sequence shown here is derived from an EMBL/GenBank/DDBJ whole genome shotgun (WGS) entry which is preliminary data.</text>
</comment>
<protein>
    <submittedName>
        <fullName evidence="1">Uncharacterized protein</fullName>
    </submittedName>
</protein>
<reference evidence="2" key="1">
    <citation type="journal article" date="2019" name="Int. J. Syst. Evol. Microbiol.">
        <title>The Global Catalogue of Microorganisms (GCM) 10K type strain sequencing project: providing services to taxonomists for standard genome sequencing and annotation.</title>
        <authorList>
            <consortium name="The Broad Institute Genomics Platform"/>
            <consortium name="The Broad Institute Genome Sequencing Center for Infectious Disease"/>
            <person name="Wu L."/>
            <person name="Ma J."/>
        </authorList>
    </citation>
    <scope>NUCLEOTIDE SEQUENCE [LARGE SCALE GENOMIC DNA]</scope>
    <source>
        <strain evidence="2">JCM 18304</strain>
    </source>
</reference>